<feature type="domain" description="HTH LytTR-type" evidence="3">
    <location>
        <begin position="138"/>
        <end position="236"/>
    </location>
</feature>
<dbReference type="PROSITE" id="PS50110">
    <property type="entry name" value="RESPONSE_REGULATORY"/>
    <property type="match status" value="1"/>
</dbReference>
<protein>
    <submittedName>
        <fullName evidence="4">Two component transcriptional regulator, LytTR family</fullName>
    </submittedName>
</protein>
<dbReference type="STRING" id="393003.SAMN05660461_4879"/>
<keyword evidence="1" id="KW-0597">Phosphoprotein</keyword>
<dbReference type="PROSITE" id="PS50930">
    <property type="entry name" value="HTH_LYTTR"/>
    <property type="match status" value="1"/>
</dbReference>
<dbReference type="EMBL" id="FUZZ01000004">
    <property type="protein sequence ID" value="SKD09002.1"/>
    <property type="molecule type" value="Genomic_DNA"/>
</dbReference>
<evidence type="ECO:0000313" key="4">
    <source>
        <dbReference type="EMBL" id="SKD09002.1"/>
    </source>
</evidence>
<reference evidence="4 5" key="1">
    <citation type="submission" date="2017-02" db="EMBL/GenBank/DDBJ databases">
        <authorList>
            <person name="Peterson S.W."/>
        </authorList>
    </citation>
    <scope>NUCLEOTIDE SEQUENCE [LARGE SCALE GENOMIC DNA]</scope>
    <source>
        <strain evidence="4 5">DSM 18108</strain>
    </source>
</reference>
<dbReference type="InterPro" id="IPR046947">
    <property type="entry name" value="LytR-like"/>
</dbReference>
<dbReference type="Gene3D" id="2.40.50.1020">
    <property type="entry name" value="LytTr DNA-binding domain"/>
    <property type="match status" value="1"/>
</dbReference>
<dbReference type="AlphaFoldDB" id="A0A1T5P8J4"/>
<feature type="domain" description="Response regulatory" evidence="2">
    <location>
        <begin position="3"/>
        <end position="114"/>
    </location>
</feature>
<dbReference type="InterPro" id="IPR001789">
    <property type="entry name" value="Sig_transdc_resp-reg_receiver"/>
</dbReference>
<evidence type="ECO:0000259" key="3">
    <source>
        <dbReference type="PROSITE" id="PS50930"/>
    </source>
</evidence>
<dbReference type="Proteomes" id="UP000190166">
    <property type="component" value="Unassembled WGS sequence"/>
</dbReference>
<organism evidence="4 5">
    <name type="scientific">Chitinophaga ginsengisegetis</name>
    <dbReference type="NCBI Taxonomy" id="393003"/>
    <lineage>
        <taxon>Bacteria</taxon>
        <taxon>Pseudomonadati</taxon>
        <taxon>Bacteroidota</taxon>
        <taxon>Chitinophagia</taxon>
        <taxon>Chitinophagales</taxon>
        <taxon>Chitinophagaceae</taxon>
        <taxon>Chitinophaga</taxon>
    </lineage>
</organism>
<dbReference type="PANTHER" id="PTHR37299">
    <property type="entry name" value="TRANSCRIPTIONAL REGULATOR-RELATED"/>
    <property type="match status" value="1"/>
</dbReference>
<dbReference type="InterPro" id="IPR007492">
    <property type="entry name" value="LytTR_DNA-bd_dom"/>
</dbReference>
<keyword evidence="5" id="KW-1185">Reference proteome</keyword>
<dbReference type="Pfam" id="PF00072">
    <property type="entry name" value="Response_reg"/>
    <property type="match status" value="1"/>
</dbReference>
<proteinExistence type="predicted"/>
<evidence type="ECO:0000313" key="5">
    <source>
        <dbReference type="Proteomes" id="UP000190166"/>
    </source>
</evidence>
<dbReference type="GO" id="GO:0003677">
    <property type="term" value="F:DNA binding"/>
    <property type="evidence" value="ECO:0007669"/>
    <property type="project" value="InterPro"/>
</dbReference>
<evidence type="ECO:0000259" key="2">
    <source>
        <dbReference type="PROSITE" id="PS50110"/>
    </source>
</evidence>
<name>A0A1T5P8J4_9BACT</name>
<sequence>MINCVITDDEPLAREGIANYVKEVDFLTLTGICENPVELVNLLKRQPADLIFLDIQMPKLSGLDFLKMIQNPPMVIITTAFPEYALEGFQLNVLDYLLKPITFDRFFKSATKARDYYQLVNPGIKNDAAPAEAGADHFFIKCGSRYEKIQVEDILFVEGMQNYVSIYTRKGKYMTLLYLKNLEQQLPAQAFIRVHKSYIVAVNKIDSIQGNEICIQSHQIPISRNYREAVIQQVVMNRLWDKVSRPPLP</sequence>
<accession>A0A1T5P8J4</accession>
<dbReference type="SUPFAM" id="SSF52172">
    <property type="entry name" value="CheY-like"/>
    <property type="match status" value="1"/>
</dbReference>
<feature type="modified residue" description="4-aspartylphosphate" evidence="1">
    <location>
        <position position="54"/>
    </location>
</feature>
<dbReference type="SMART" id="SM00850">
    <property type="entry name" value="LytTR"/>
    <property type="match status" value="1"/>
</dbReference>
<gene>
    <name evidence="4" type="ORF">SAMN05660461_4879</name>
</gene>
<dbReference type="Gene3D" id="3.40.50.2300">
    <property type="match status" value="1"/>
</dbReference>
<evidence type="ECO:0000256" key="1">
    <source>
        <dbReference type="PROSITE-ProRule" id="PRU00169"/>
    </source>
</evidence>
<dbReference type="InterPro" id="IPR011006">
    <property type="entry name" value="CheY-like_superfamily"/>
</dbReference>
<dbReference type="RefSeq" id="WP_079472147.1">
    <property type="nucleotide sequence ID" value="NZ_FUZZ01000004.1"/>
</dbReference>
<dbReference type="GO" id="GO:0000156">
    <property type="term" value="F:phosphorelay response regulator activity"/>
    <property type="evidence" value="ECO:0007669"/>
    <property type="project" value="InterPro"/>
</dbReference>
<dbReference type="SMART" id="SM00448">
    <property type="entry name" value="REC"/>
    <property type="match status" value="1"/>
</dbReference>
<dbReference type="PANTHER" id="PTHR37299:SF1">
    <property type="entry name" value="STAGE 0 SPORULATION PROTEIN A HOMOLOG"/>
    <property type="match status" value="1"/>
</dbReference>
<dbReference type="Pfam" id="PF04397">
    <property type="entry name" value="LytTR"/>
    <property type="match status" value="1"/>
</dbReference>